<proteinExistence type="predicted"/>
<evidence type="ECO:0000256" key="3">
    <source>
        <dbReference type="SAM" id="SignalP"/>
    </source>
</evidence>
<sequence>MGRKITFILLFVAFFGLPLSTYAQMGQGPPEPTLEATQGAGRPPCGVGNGGSNGKGVPPPVGLCLPINDYLLPLFLAGIVFGSYKVWRIQKAVDQ</sequence>
<evidence type="ECO:0000313" key="5">
    <source>
        <dbReference type="Proteomes" id="UP001597468"/>
    </source>
</evidence>
<feature type="signal peptide" evidence="3">
    <location>
        <begin position="1"/>
        <end position="23"/>
    </location>
</feature>
<keyword evidence="2" id="KW-0812">Transmembrane</keyword>
<keyword evidence="2" id="KW-1133">Transmembrane helix</keyword>
<evidence type="ECO:0000256" key="1">
    <source>
        <dbReference type="SAM" id="MobiDB-lite"/>
    </source>
</evidence>
<organism evidence="4 5">
    <name type="scientific">Salinimicrobium flavum</name>
    <dbReference type="NCBI Taxonomy" id="1737065"/>
    <lineage>
        <taxon>Bacteria</taxon>
        <taxon>Pseudomonadati</taxon>
        <taxon>Bacteroidota</taxon>
        <taxon>Flavobacteriia</taxon>
        <taxon>Flavobacteriales</taxon>
        <taxon>Flavobacteriaceae</taxon>
        <taxon>Salinimicrobium</taxon>
    </lineage>
</organism>
<accession>A0ABW5IYT7</accession>
<feature type="transmembrane region" description="Helical" evidence="2">
    <location>
        <begin position="70"/>
        <end position="87"/>
    </location>
</feature>
<name>A0ABW5IYT7_9FLAO</name>
<evidence type="ECO:0008006" key="6">
    <source>
        <dbReference type="Google" id="ProtNLM"/>
    </source>
</evidence>
<dbReference type="Proteomes" id="UP001597468">
    <property type="component" value="Unassembled WGS sequence"/>
</dbReference>
<gene>
    <name evidence="4" type="ORF">ACFSTG_05415</name>
</gene>
<dbReference type="EMBL" id="JBHULT010000006">
    <property type="protein sequence ID" value="MFD2517325.1"/>
    <property type="molecule type" value="Genomic_DNA"/>
</dbReference>
<reference evidence="5" key="1">
    <citation type="journal article" date="2019" name="Int. J. Syst. Evol. Microbiol.">
        <title>The Global Catalogue of Microorganisms (GCM) 10K type strain sequencing project: providing services to taxonomists for standard genome sequencing and annotation.</title>
        <authorList>
            <consortium name="The Broad Institute Genomics Platform"/>
            <consortium name="The Broad Institute Genome Sequencing Center for Infectious Disease"/>
            <person name="Wu L."/>
            <person name="Ma J."/>
        </authorList>
    </citation>
    <scope>NUCLEOTIDE SEQUENCE [LARGE SCALE GENOMIC DNA]</scope>
    <source>
        <strain evidence="5">KCTC 42585</strain>
    </source>
</reference>
<keyword evidence="3" id="KW-0732">Signal</keyword>
<keyword evidence="2" id="KW-0472">Membrane</keyword>
<evidence type="ECO:0000313" key="4">
    <source>
        <dbReference type="EMBL" id="MFD2517325.1"/>
    </source>
</evidence>
<keyword evidence="5" id="KW-1185">Reference proteome</keyword>
<feature type="chain" id="PRO_5045812117" description="Cobalt/nickel transport protein" evidence="3">
    <location>
        <begin position="24"/>
        <end position="95"/>
    </location>
</feature>
<feature type="region of interest" description="Disordered" evidence="1">
    <location>
        <begin position="26"/>
        <end position="53"/>
    </location>
</feature>
<dbReference type="RefSeq" id="WP_380749293.1">
    <property type="nucleotide sequence ID" value="NZ_JBHULT010000006.1"/>
</dbReference>
<evidence type="ECO:0000256" key="2">
    <source>
        <dbReference type="SAM" id="Phobius"/>
    </source>
</evidence>
<protein>
    <recommendedName>
        <fullName evidence="6">Cobalt/nickel transport protein</fullName>
    </recommendedName>
</protein>
<comment type="caution">
    <text evidence="4">The sequence shown here is derived from an EMBL/GenBank/DDBJ whole genome shotgun (WGS) entry which is preliminary data.</text>
</comment>